<keyword evidence="1" id="KW-1133">Transmembrane helix</keyword>
<dbReference type="Proteomes" id="UP001055337">
    <property type="component" value="Chromosome"/>
</dbReference>
<reference evidence="2" key="1">
    <citation type="submission" date="2022-08" db="EMBL/GenBank/DDBJ databases">
        <title>Whole genome sequencing of non-tuberculosis mycobacteria type-strains.</title>
        <authorList>
            <person name="Igarashi Y."/>
            <person name="Osugi A."/>
            <person name="Mitarai S."/>
        </authorList>
    </citation>
    <scope>NUCLEOTIDE SEQUENCE</scope>
    <source>
        <strain evidence="2">JCM 16369</strain>
    </source>
</reference>
<evidence type="ECO:0000313" key="3">
    <source>
        <dbReference type="Proteomes" id="UP001055337"/>
    </source>
</evidence>
<evidence type="ECO:0000313" key="2">
    <source>
        <dbReference type="EMBL" id="ULN39312.1"/>
    </source>
</evidence>
<keyword evidence="1" id="KW-0812">Transmembrane</keyword>
<evidence type="ECO:0000256" key="1">
    <source>
        <dbReference type="SAM" id="Phobius"/>
    </source>
</evidence>
<organism evidence="2 3">
    <name type="scientific">Mycolicibacterium crocinum</name>
    <dbReference type="NCBI Taxonomy" id="388459"/>
    <lineage>
        <taxon>Bacteria</taxon>
        <taxon>Bacillati</taxon>
        <taxon>Actinomycetota</taxon>
        <taxon>Actinomycetes</taxon>
        <taxon>Mycobacteriales</taxon>
        <taxon>Mycobacteriaceae</taxon>
        <taxon>Mycolicibacterium</taxon>
    </lineage>
</organism>
<gene>
    <name evidence="2" type="ORF">MI149_16235</name>
</gene>
<proteinExistence type="predicted"/>
<dbReference type="EMBL" id="CP092362">
    <property type="protein sequence ID" value="ULN39312.1"/>
    <property type="molecule type" value="Genomic_DNA"/>
</dbReference>
<protein>
    <submittedName>
        <fullName evidence="2">Uncharacterized protein</fullName>
    </submittedName>
</protein>
<accession>A0ABY3TK36</accession>
<name>A0ABY3TK36_9MYCO</name>
<dbReference type="RefSeq" id="WP_240176281.1">
    <property type="nucleotide sequence ID" value="NZ_CP092362.2"/>
</dbReference>
<keyword evidence="3" id="KW-1185">Reference proteome</keyword>
<sequence length="47" mass="5256">MTSEPADPPVPPQSMSPFESRRTTIIVLWTTYVVAAIILVSYWVYAA</sequence>
<keyword evidence="1" id="KW-0472">Membrane</keyword>
<feature type="transmembrane region" description="Helical" evidence="1">
    <location>
        <begin position="25"/>
        <end position="45"/>
    </location>
</feature>